<dbReference type="GO" id="GO:0003700">
    <property type="term" value="F:DNA-binding transcription factor activity"/>
    <property type="evidence" value="ECO:0007669"/>
    <property type="project" value="InterPro"/>
</dbReference>
<keyword evidence="2" id="KW-0238">DNA-binding</keyword>
<dbReference type="InterPro" id="IPR018060">
    <property type="entry name" value="HTH_AraC"/>
</dbReference>
<evidence type="ECO:0000313" key="7">
    <source>
        <dbReference type="EMBL" id="GBG11079.1"/>
    </source>
</evidence>
<keyword evidence="4" id="KW-0472">Membrane</keyword>
<feature type="domain" description="HTH araC/xylS-type" evidence="5">
    <location>
        <begin position="183"/>
        <end position="281"/>
    </location>
</feature>
<feature type="domain" description="Fe/B12 periplasmic-binding" evidence="6">
    <location>
        <begin position="286"/>
        <end position="549"/>
    </location>
</feature>
<dbReference type="PROSITE" id="PS01124">
    <property type="entry name" value="HTH_ARAC_FAMILY_2"/>
    <property type="match status" value="1"/>
</dbReference>
<dbReference type="SMART" id="SM00342">
    <property type="entry name" value="HTH_ARAC"/>
    <property type="match status" value="1"/>
</dbReference>
<dbReference type="PANTHER" id="PTHR43280">
    <property type="entry name" value="ARAC-FAMILY TRANSCRIPTIONAL REGULATOR"/>
    <property type="match status" value="1"/>
</dbReference>
<reference evidence="7 8" key="1">
    <citation type="submission" date="2017-08" db="EMBL/GenBank/DDBJ databases">
        <title>Substantial Increase in Enzyme Production by Combined Drug-Resistance Mutations in Paenibacillus agaridevorans.</title>
        <authorList>
            <person name="Tanaka Y."/>
            <person name="Funane K."/>
            <person name="Hosaka T."/>
            <person name="Shiwa Y."/>
            <person name="Fujita N."/>
            <person name="Miyazaki T."/>
            <person name="Yoshikawa H."/>
            <person name="Murakami K."/>
            <person name="Kasahara K."/>
            <person name="Inaoka T."/>
            <person name="Hiraga Y."/>
            <person name="Ochi K."/>
        </authorList>
    </citation>
    <scope>NUCLEOTIDE SEQUENCE [LARGE SCALE GENOMIC DNA]</scope>
    <source>
        <strain evidence="7 8">T-3040</strain>
    </source>
</reference>
<organism evidence="7 8">
    <name type="scientific">Paenibacillus agaridevorans</name>
    <dbReference type="NCBI Taxonomy" id="171404"/>
    <lineage>
        <taxon>Bacteria</taxon>
        <taxon>Bacillati</taxon>
        <taxon>Bacillota</taxon>
        <taxon>Bacilli</taxon>
        <taxon>Bacillales</taxon>
        <taxon>Paenibacillaceae</taxon>
        <taxon>Paenibacillus</taxon>
    </lineage>
</organism>
<dbReference type="SUPFAM" id="SSF53807">
    <property type="entry name" value="Helical backbone' metal receptor"/>
    <property type="match status" value="1"/>
</dbReference>
<keyword evidence="3" id="KW-0804">Transcription</keyword>
<evidence type="ECO:0000313" key="8">
    <source>
        <dbReference type="Proteomes" id="UP000245202"/>
    </source>
</evidence>
<dbReference type="Proteomes" id="UP000245202">
    <property type="component" value="Unassembled WGS sequence"/>
</dbReference>
<dbReference type="PANTHER" id="PTHR43280:SF28">
    <property type="entry name" value="HTH-TYPE TRANSCRIPTIONAL ACTIVATOR RHAS"/>
    <property type="match status" value="1"/>
</dbReference>
<accession>A0A2R5EZK7</accession>
<comment type="caution">
    <text evidence="7">The sequence shown here is derived from an EMBL/GenBank/DDBJ whole genome shotgun (WGS) entry which is preliminary data.</text>
</comment>
<dbReference type="Gene3D" id="3.40.50.1980">
    <property type="entry name" value="Nitrogenase molybdenum iron protein domain"/>
    <property type="match status" value="2"/>
</dbReference>
<evidence type="ECO:0000256" key="3">
    <source>
        <dbReference type="ARBA" id="ARBA00023163"/>
    </source>
</evidence>
<protein>
    <submittedName>
        <fullName evidence="7">AraC family transcriptional regulator</fullName>
    </submittedName>
</protein>
<dbReference type="PRINTS" id="PR00032">
    <property type="entry name" value="HTHARAC"/>
</dbReference>
<dbReference type="InterPro" id="IPR002491">
    <property type="entry name" value="ABC_transptr_periplasmic_BD"/>
</dbReference>
<dbReference type="PROSITE" id="PS50983">
    <property type="entry name" value="FE_B12_PBP"/>
    <property type="match status" value="1"/>
</dbReference>
<dbReference type="AlphaFoldDB" id="A0A2R5EZK7"/>
<dbReference type="RefSeq" id="WP_108995448.1">
    <property type="nucleotide sequence ID" value="NZ_BDQX01000381.1"/>
</dbReference>
<evidence type="ECO:0000259" key="6">
    <source>
        <dbReference type="PROSITE" id="PS50983"/>
    </source>
</evidence>
<dbReference type="InterPro" id="IPR020449">
    <property type="entry name" value="Tscrpt_reg_AraC-type_HTH"/>
</dbReference>
<dbReference type="PROSITE" id="PS00041">
    <property type="entry name" value="HTH_ARAC_FAMILY_1"/>
    <property type="match status" value="1"/>
</dbReference>
<keyword evidence="4" id="KW-1133">Transmembrane helix</keyword>
<evidence type="ECO:0000259" key="5">
    <source>
        <dbReference type="PROSITE" id="PS01124"/>
    </source>
</evidence>
<dbReference type="Pfam" id="PF12833">
    <property type="entry name" value="HTH_18"/>
    <property type="match status" value="1"/>
</dbReference>
<dbReference type="GO" id="GO:0043565">
    <property type="term" value="F:sequence-specific DNA binding"/>
    <property type="evidence" value="ECO:0007669"/>
    <property type="project" value="InterPro"/>
</dbReference>
<evidence type="ECO:0000256" key="4">
    <source>
        <dbReference type="SAM" id="Phobius"/>
    </source>
</evidence>
<evidence type="ECO:0000256" key="1">
    <source>
        <dbReference type="ARBA" id="ARBA00023015"/>
    </source>
</evidence>
<keyword evidence="1" id="KW-0805">Transcription regulation</keyword>
<keyword evidence="8" id="KW-1185">Reference proteome</keyword>
<keyword evidence="4" id="KW-0812">Transmembrane</keyword>
<dbReference type="InterPro" id="IPR009057">
    <property type="entry name" value="Homeodomain-like_sf"/>
</dbReference>
<dbReference type="InterPro" id="IPR018062">
    <property type="entry name" value="HTH_AraC-typ_CS"/>
</dbReference>
<feature type="transmembrane region" description="Helical" evidence="4">
    <location>
        <begin position="286"/>
        <end position="308"/>
    </location>
</feature>
<proteinExistence type="predicted"/>
<name>A0A2R5EZK7_9BACL</name>
<gene>
    <name evidence="7" type="ORF">PAT3040_05862</name>
</gene>
<dbReference type="EMBL" id="BDQX01000381">
    <property type="protein sequence ID" value="GBG11079.1"/>
    <property type="molecule type" value="Genomic_DNA"/>
</dbReference>
<dbReference type="SUPFAM" id="SSF46689">
    <property type="entry name" value="Homeodomain-like"/>
    <property type="match status" value="1"/>
</dbReference>
<sequence>MLKTARNGGVPLERLRVRLIDIELFAGAEGERMERQLTLLPALIVPIRGEGELELDAGSLRLVRDRAYPVRPDSTFGLLSDRGGELAAAILHFEATIEPGKEQLPLAALPAAHLIEMLFEGKDELNVPVKGRLAHLCRSIYENWRSEDGLKRWRAELDMNELIYSLLSAERVGSKASTESALERSRAFMEERFHEDLSIERLASIAKLSPKYYVDAFKKTYGVSAIDTLTNIRMNRAKKLMLHSGLRMKEVAHQVGFADEFYFSRKFKKFAGMSPTAYMKSRSKRIVVYGSSSIIGYMLALGIIPYAAPLHPKWTKLYIERYGADIPVHLDAFRQNHRRMANIEQLVGTKPELIVCANETEDWERQRLAKIAPVFLLPSEETGWESVLLALAARLDAEAEARQWILDYDRKAEERCSLVRAGTLGPGRNVLQIRLVKDRMYLDCSSTFHDVMVKGLGFTSLHPYMPSDHGRPITLEELGRLDADWAFMLIRKESETLERWRTLRESSDWQALPVVRDNRLRLLPSDPWREYSPIAIERCLEMAFAMIVE</sequence>
<dbReference type="Pfam" id="PF01497">
    <property type="entry name" value="Peripla_BP_2"/>
    <property type="match status" value="1"/>
</dbReference>
<dbReference type="Gene3D" id="1.10.10.60">
    <property type="entry name" value="Homeodomain-like"/>
    <property type="match status" value="2"/>
</dbReference>
<evidence type="ECO:0000256" key="2">
    <source>
        <dbReference type="ARBA" id="ARBA00023125"/>
    </source>
</evidence>